<dbReference type="EMBL" id="CP009526">
    <property type="protein sequence ID" value="AKB51320.1"/>
    <property type="molecule type" value="Genomic_DNA"/>
</dbReference>
<name>A0A0E3QKB1_METBA</name>
<dbReference type="KEGG" id="mbw:MSBRW_2067"/>
<protein>
    <submittedName>
        <fullName evidence="1">Uncharacterized protein</fullName>
    </submittedName>
</protein>
<reference evidence="1 2" key="1">
    <citation type="submission" date="2014-07" db="EMBL/GenBank/DDBJ databases">
        <title>Methanogenic archaea and the global carbon cycle.</title>
        <authorList>
            <person name="Henriksen J.R."/>
            <person name="Luke J."/>
            <person name="Reinhart S."/>
            <person name="Benedict M.N."/>
            <person name="Youngblut N.D."/>
            <person name="Metcalf M.E."/>
            <person name="Whitaker R.J."/>
            <person name="Metcalf W.W."/>
        </authorList>
    </citation>
    <scope>NUCLEOTIDE SEQUENCE [LARGE SCALE GENOMIC DNA]</scope>
    <source>
        <strain evidence="1 2">Wiesmoor</strain>
    </source>
</reference>
<sequence length="87" mass="10267">MIIPYSRFREAVLSYGIGSRNIQIYSAFDEFCTRLETPEGETLYDGFRERLLKIRRKTKGMECGFGDGIKLRVREIEDFFEEDVQDN</sequence>
<dbReference type="HOGENOM" id="CLU_2475973_0_0_2"/>
<gene>
    <name evidence="1" type="ORF">MSBRW_2067</name>
</gene>
<dbReference type="PATRIC" id="fig|1434109.4.peg.2658"/>
<dbReference type="AlphaFoldDB" id="A0A0E3QKB1"/>
<organism evidence="1 2">
    <name type="scientific">Methanosarcina barkeri str. Wiesmoor</name>
    <dbReference type="NCBI Taxonomy" id="1434109"/>
    <lineage>
        <taxon>Archaea</taxon>
        <taxon>Methanobacteriati</taxon>
        <taxon>Methanobacteriota</taxon>
        <taxon>Stenosarchaea group</taxon>
        <taxon>Methanomicrobia</taxon>
        <taxon>Methanosarcinales</taxon>
        <taxon>Methanosarcinaceae</taxon>
        <taxon>Methanosarcina</taxon>
    </lineage>
</organism>
<evidence type="ECO:0000313" key="1">
    <source>
        <dbReference type="EMBL" id="AKB51320.1"/>
    </source>
</evidence>
<proteinExistence type="predicted"/>
<evidence type="ECO:0000313" key="2">
    <source>
        <dbReference type="Proteomes" id="UP000033038"/>
    </source>
</evidence>
<dbReference type="Proteomes" id="UP000033038">
    <property type="component" value="Chromosome"/>
</dbReference>
<accession>A0A0E3QKB1</accession>